<accession>A0A918D254</accession>
<dbReference type="InterPro" id="IPR036388">
    <property type="entry name" value="WH-like_DNA-bd_sf"/>
</dbReference>
<dbReference type="InterPro" id="IPR039425">
    <property type="entry name" value="RNA_pol_sigma-70-like"/>
</dbReference>
<keyword evidence="3" id="KW-0805">Transcription regulation</keyword>
<evidence type="ECO:0000259" key="8">
    <source>
        <dbReference type="Pfam" id="PF04542"/>
    </source>
</evidence>
<comment type="similarity">
    <text evidence="2">Belongs to the sigma-70 factor family. ECF subfamily.</text>
</comment>
<feature type="domain" description="RNA polymerase sigma-70 region 2" evidence="8">
    <location>
        <begin position="12"/>
        <end position="80"/>
    </location>
</feature>
<evidence type="ECO:0000313" key="10">
    <source>
        <dbReference type="Proteomes" id="UP000624041"/>
    </source>
</evidence>
<gene>
    <name evidence="9" type="ORF">GCM10007971_23580</name>
</gene>
<dbReference type="Gene3D" id="1.10.10.10">
    <property type="entry name" value="Winged helix-like DNA-binding domain superfamily/Winged helix DNA-binding domain"/>
    <property type="match status" value="1"/>
</dbReference>
<comment type="function">
    <text evidence="7">Might take part in the signal recognition particle (SRP) pathway. This is inferred from the conservation of its genetic proximity to ftsY/ffh. May be a regulatory protein.</text>
</comment>
<comment type="caution">
    <text evidence="9">The sequence shown here is derived from an EMBL/GenBank/DDBJ whole genome shotgun (WGS) entry which is preliminary data.</text>
</comment>
<keyword evidence="9" id="KW-0240">DNA-directed RNA polymerase</keyword>
<name>A0A918D254_9BACI</name>
<evidence type="ECO:0000256" key="7">
    <source>
        <dbReference type="ARBA" id="ARBA00024764"/>
    </source>
</evidence>
<dbReference type="PANTHER" id="PTHR43133">
    <property type="entry name" value="RNA POLYMERASE ECF-TYPE SIGMA FACTO"/>
    <property type="match status" value="1"/>
</dbReference>
<keyword evidence="6" id="KW-0804">Transcription</keyword>
<dbReference type="InterPro" id="IPR013325">
    <property type="entry name" value="RNA_pol_sigma_r2"/>
</dbReference>
<dbReference type="Pfam" id="PF04542">
    <property type="entry name" value="Sigma70_r2"/>
    <property type="match status" value="1"/>
</dbReference>
<dbReference type="GO" id="GO:0006352">
    <property type="term" value="P:DNA-templated transcription initiation"/>
    <property type="evidence" value="ECO:0007669"/>
    <property type="project" value="InterPro"/>
</dbReference>
<dbReference type="RefSeq" id="WP_188857626.1">
    <property type="nucleotide sequence ID" value="NZ_BMOS01000015.1"/>
</dbReference>
<evidence type="ECO:0000256" key="4">
    <source>
        <dbReference type="ARBA" id="ARBA00023082"/>
    </source>
</evidence>
<organism evidence="9 10">
    <name type="scientific">Oceanobacillus indicireducens</name>
    <dbReference type="NCBI Taxonomy" id="1004261"/>
    <lineage>
        <taxon>Bacteria</taxon>
        <taxon>Bacillati</taxon>
        <taxon>Bacillota</taxon>
        <taxon>Bacilli</taxon>
        <taxon>Bacillales</taxon>
        <taxon>Bacillaceae</taxon>
        <taxon>Oceanobacillus</taxon>
    </lineage>
</organism>
<evidence type="ECO:0000256" key="1">
    <source>
        <dbReference type="ARBA" id="ARBA00008720"/>
    </source>
</evidence>
<dbReference type="GO" id="GO:0003677">
    <property type="term" value="F:DNA binding"/>
    <property type="evidence" value="ECO:0007669"/>
    <property type="project" value="UniProtKB-KW"/>
</dbReference>
<dbReference type="SUPFAM" id="SSF88659">
    <property type="entry name" value="Sigma3 and sigma4 domains of RNA polymerase sigma factors"/>
    <property type="match status" value="1"/>
</dbReference>
<protein>
    <submittedName>
        <fullName evidence="9">DNA-directed RNA polymerase sigma-70 factor</fullName>
    </submittedName>
</protein>
<evidence type="ECO:0000256" key="6">
    <source>
        <dbReference type="ARBA" id="ARBA00023163"/>
    </source>
</evidence>
<dbReference type="Gene3D" id="1.10.1740.10">
    <property type="match status" value="1"/>
</dbReference>
<reference evidence="9" key="2">
    <citation type="submission" date="2020-09" db="EMBL/GenBank/DDBJ databases">
        <authorList>
            <person name="Sun Q."/>
            <person name="Ohkuma M."/>
        </authorList>
    </citation>
    <scope>NUCLEOTIDE SEQUENCE</scope>
    <source>
        <strain evidence="9">JCM 17251</strain>
    </source>
</reference>
<dbReference type="InterPro" id="IPR014284">
    <property type="entry name" value="RNA_pol_sigma-70_dom"/>
</dbReference>
<dbReference type="InterPro" id="IPR013324">
    <property type="entry name" value="RNA_pol_sigma_r3/r4-like"/>
</dbReference>
<evidence type="ECO:0000256" key="3">
    <source>
        <dbReference type="ARBA" id="ARBA00023015"/>
    </source>
</evidence>
<dbReference type="InterPro" id="IPR007394">
    <property type="entry name" value="UPF0122"/>
</dbReference>
<dbReference type="GO" id="GO:0016987">
    <property type="term" value="F:sigma factor activity"/>
    <property type="evidence" value="ECO:0007669"/>
    <property type="project" value="UniProtKB-KW"/>
</dbReference>
<reference evidence="9" key="1">
    <citation type="journal article" date="2014" name="Int. J. Syst. Evol. Microbiol.">
        <title>Complete genome sequence of Corynebacterium casei LMG S-19264T (=DSM 44701T), isolated from a smear-ripened cheese.</title>
        <authorList>
            <consortium name="US DOE Joint Genome Institute (JGI-PGF)"/>
            <person name="Walter F."/>
            <person name="Albersmeier A."/>
            <person name="Kalinowski J."/>
            <person name="Ruckert C."/>
        </authorList>
    </citation>
    <scope>NUCLEOTIDE SEQUENCE</scope>
    <source>
        <strain evidence="9">JCM 17251</strain>
    </source>
</reference>
<dbReference type="InterPro" id="IPR007627">
    <property type="entry name" value="RNA_pol_sigma70_r2"/>
</dbReference>
<sequence length="190" mass="23025">MSKKQQFTFEEIFEQNERRIHYHLHKLNIRDPHHEFFQEGLIGMWKAYEKYQPNKGPLGTYFNFMIRNRLIDSIRKESRRMEKEVLASKDEEGAFDTEIFHKANNATHEESSLDEHLKHNSDLWKHIRDLLTENQWKWLKYYVIEDLTIKEIAKQEEASIEAVKGWAKEARRKLRKDTDLEKLIKNNLEP</sequence>
<dbReference type="AlphaFoldDB" id="A0A918D254"/>
<keyword evidence="4" id="KW-0731">Sigma factor</keyword>
<keyword evidence="5" id="KW-0238">DNA-binding</keyword>
<dbReference type="GO" id="GO:0000428">
    <property type="term" value="C:DNA-directed RNA polymerase complex"/>
    <property type="evidence" value="ECO:0007669"/>
    <property type="project" value="UniProtKB-KW"/>
</dbReference>
<proteinExistence type="inferred from homology"/>
<dbReference type="Pfam" id="PF04297">
    <property type="entry name" value="UPF0122"/>
    <property type="match status" value="1"/>
</dbReference>
<dbReference type="EMBL" id="BMOS01000015">
    <property type="protein sequence ID" value="GGN59954.1"/>
    <property type="molecule type" value="Genomic_DNA"/>
</dbReference>
<dbReference type="SUPFAM" id="SSF88946">
    <property type="entry name" value="Sigma2 domain of RNA polymerase sigma factors"/>
    <property type="match status" value="1"/>
</dbReference>
<dbReference type="Proteomes" id="UP000624041">
    <property type="component" value="Unassembled WGS sequence"/>
</dbReference>
<keyword evidence="10" id="KW-1185">Reference proteome</keyword>
<evidence type="ECO:0000256" key="2">
    <source>
        <dbReference type="ARBA" id="ARBA00010641"/>
    </source>
</evidence>
<dbReference type="NCBIfam" id="TIGR02937">
    <property type="entry name" value="sigma70-ECF"/>
    <property type="match status" value="1"/>
</dbReference>
<dbReference type="PANTHER" id="PTHR43133:SF8">
    <property type="entry name" value="RNA POLYMERASE SIGMA FACTOR HI_1459-RELATED"/>
    <property type="match status" value="1"/>
</dbReference>
<comment type="similarity">
    <text evidence="1">Belongs to the UPF0122 family.</text>
</comment>
<evidence type="ECO:0000256" key="5">
    <source>
        <dbReference type="ARBA" id="ARBA00023125"/>
    </source>
</evidence>
<evidence type="ECO:0000313" key="9">
    <source>
        <dbReference type="EMBL" id="GGN59954.1"/>
    </source>
</evidence>